<dbReference type="InterPro" id="IPR003663">
    <property type="entry name" value="Sugar/inositol_transpt"/>
</dbReference>
<evidence type="ECO:0000256" key="1">
    <source>
        <dbReference type="ARBA" id="ARBA00004651"/>
    </source>
</evidence>
<dbReference type="PROSITE" id="PS50850">
    <property type="entry name" value="MFS"/>
    <property type="match status" value="1"/>
</dbReference>
<dbReference type="PROSITE" id="PS00216">
    <property type="entry name" value="SUGAR_TRANSPORT_1"/>
    <property type="match status" value="2"/>
</dbReference>
<evidence type="ECO:0000256" key="6">
    <source>
        <dbReference type="ARBA" id="ARBA00022989"/>
    </source>
</evidence>
<keyword evidence="12" id="KW-1185">Reference proteome</keyword>
<dbReference type="SUPFAM" id="SSF103473">
    <property type="entry name" value="MFS general substrate transporter"/>
    <property type="match status" value="1"/>
</dbReference>
<reference evidence="12" key="1">
    <citation type="journal article" date="2019" name="Int. J. Syst. Evol. Microbiol.">
        <title>The Global Catalogue of Microorganisms (GCM) 10K type strain sequencing project: providing services to taxonomists for standard genome sequencing and annotation.</title>
        <authorList>
            <consortium name="The Broad Institute Genomics Platform"/>
            <consortium name="The Broad Institute Genome Sequencing Center for Infectious Disease"/>
            <person name="Wu L."/>
            <person name="Ma J."/>
        </authorList>
    </citation>
    <scope>NUCLEOTIDE SEQUENCE [LARGE SCALE GENOMIC DNA]</scope>
    <source>
        <strain evidence="12">CCM 8749</strain>
    </source>
</reference>
<sequence length="457" mass="49688">MQHTDSSKKKQLRYVTFISLIAAIGGFLFGYDTAVISGAIGFIEDRFVLSSAMVGWVVSSLIIGCIVGAASSGFISDKLGRKSALIISGVLFTAGSAASALPETVTGLVLARMFGGLGVGMASTLAPLYIAEIAPAKYRGRLVSLYQLAVVTAIFVTFFIDSSIASLGDTAWDIETGWRWMFAVGVIPGILFIIFLLFIPESPRWLQKQGKSDRALATLQRLNGKEEAKFELKEIRLTLKEENTKMSQLFKPGLRLALLIGVILAILQQVTGINAVMYYAPEIFKATGAGTDAALVQTVMIGLINFIFTILALWLIDKMGRKALLLIGSTCMAVCLVFVGFAFHSGHTEGPWVLVFLLLYVASFAISLGPVVWVVISEIFPNRVRARATAIASMALWAADYLVSQAFPMMLDSIGPATTFWVFAVMSVFTFFFTWKTVPETKGKTLEEIDQLWSSKA</sequence>
<dbReference type="InterPro" id="IPR005829">
    <property type="entry name" value="Sugar_transporter_CS"/>
</dbReference>
<dbReference type="InterPro" id="IPR005828">
    <property type="entry name" value="MFS_sugar_transport-like"/>
</dbReference>
<feature type="domain" description="Major facilitator superfamily (MFS) profile" evidence="10">
    <location>
        <begin position="18"/>
        <end position="442"/>
    </location>
</feature>
<dbReference type="CDD" id="cd17359">
    <property type="entry name" value="MFS_XylE_like"/>
    <property type="match status" value="1"/>
</dbReference>
<dbReference type="PRINTS" id="PR00171">
    <property type="entry name" value="SUGRTRNSPORT"/>
</dbReference>
<evidence type="ECO:0000256" key="3">
    <source>
        <dbReference type="ARBA" id="ARBA00022448"/>
    </source>
</evidence>
<keyword evidence="5 9" id="KW-0812">Transmembrane</keyword>
<keyword evidence="3 8" id="KW-0813">Transport</keyword>
<comment type="subcellular location">
    <subcellularLocation>
        <location evidence="1">Cell membrane</location>
        <topology evidence="1">Multi-pass membrane protein</topology>
    </subcellularLocation>
</comment>
<evidence type="ECO:0000259" key="10">
    <source>
        <dbReference type="PROSITE" id="PS50850"/>
    </source>
</evidence>
<feature type="transmembrane region" description="Helical" evidence="9">
    <location>
        <begin position="180"/>
        <end position="199"/>
    </location>
</feature>
<comment type="similarity">
    <text evidence="2 8">Belongs to the major facilitator superfamily. Sugar transporter (TC 2.A.1.1) family.</text>
</comment>
<feature type="transmembrane region" description="Helical" evidence="9">
    <location>
        <begin position="51"/>
        <end position="71"/>
    </location>
</feature>
<feature type="transmembrane region" description="Helical" evidence="9">
    <location>
        <begin position="388"/>
        <end position="407"/>
    </location>
</feature>
<feature type="transmembrane region" description="Helical" evidence="9">
    <location>
        <begin position="256"/>
        <end position="281"/>
    </location>
</feature>
<dbReference type="NCBIfam" id="TIGR00879">
    <property type="entry name" value="SP"/>
    <property type="match status" value="1"/>
</dbReference>
<comment type="caution">
    <text evidence="11">The sequence shown here is derived from an EMBL/GenBank/DDBJ whole genome shotgun (WGS) entry which is preliminary data.</text>
</comment>
<protein>
    <submittedName>
        <fullName evidence="11">Sugar porter family MFS transporter</fullName>
    </submittedName>
</protein>
<evidence type="ECO:0000313" key="12">
    <source>
        <dbReference type="Proteomes" id="UP001596250"/>
    </source>
</evidence>
<feature type="transmembrane region" description="Helical" evidence="9">
    <location>
        <begin position="323"/>
        <end position="346"/>
    </location>
</feature>
<keyword evidence="6 9" id="KW-1133">Transmembrane helix</keyword>
<evidence type="ECO:0000256" key="2">
    <source>
        <dbReference type="ARBA" id="ARBA00010992"/>
    </source>
</evidence>
<evidence type="ECO:0000313" key="11">
    <source>
        <dbReference type="EMBL" id="MFC5985360.1"/>
    </source>
</evidence>
<feature type="transmembrane region" description="Helical" evidence="9">
    <location>
        <begin position="293"/>
        <end position="316"/>
    </location>
</feature>
<feature type="transmembrane region" description="Helical" evidence="9">
    <location>
        <begin position="83"/>
        <end position="101"/>
    </location>
</feature>
<gene>
    <name evidence="11" type="ORF">ACFPXP_02640</name>
</gene>
<dbReference type="PANTHER" id="PTHR48020:SF12">
    <property type="entry name" value="PROTON MYO-INOSITOL COTRANSPORTER"/>
    <property type="match status" value="1"/>
</dbReference>
<dbReference type="EMBL" id="JBHSQV010000013">
    <property type="protein sequence ID" value="MFC5985360.1"/>
    <property type="molecule type" value="Genomic_DNA"/>
</dbReference>
<name>A0ABW1IJZ0_9BACL</name>
<dbReference type="Pfam" id="PF00083">
    <property type="entry name" value="Sugar_tr"/>
    <property type="match status" value="1"/>
</dbReference>
<dbReference type="Proteomes" id="UP001596250">
    <property type="component" value="Unassembled WGS sequence"/>
</dbReference>
<evidence type="ECO:0000256" key="4">
    <source>
        <dbReference type="ARBA" id="ARBA00022475"/>
    </source>
</evidence>
<proteinExistence type="inferred from homology"/>
<dbReference type="RefSeq" id="WP_379892119.1">
    <property type="nucleotide sequence ID" value="NZ_CBCSCT010000022.1"/>
</dbReference>
<feature type="transmembrane region" description="Helical" evidence="9">
    <location>
        <begin position="107"/>
        <end position="130"/>
    </location>
</feature>
<evidence type="ECO:0000256" key="9">
    <source>
        <dbReference type="SAM" id="Phobius"/>
    </source>
</evidence>
<accession>A0ABW1IJZ0</accession>
<evidence type="ECO:0000256" key="7">
    <source>
        <dbReference type="ARBA" id="ARBA00023136"/>
    </source>
</evidence>
<keyword evidence="4" id="KW-1003">Cell membrane</keyword>
<dbReference type="InterPro" id="IPR036259">
    <property type="entry name" value="MFS_trans_sf"/>
</dbReference>
<dbReference type="InterPro" id="IPR047984">
    <property type="entry name" value="XylE-like"/>
</dbReference>
<evidence type="ECO:0000256" key="5">
    <source>
        <dbReference type="ARBA" id="ARBA00022692"/>
    </source>
</evidence>
<dbReference type="Gene3D" id="1.20.1250.20">
    <property type="entry name" value="MFS general substrate transporter like domains"/>
    <property type="match status" value="2"/>
</dbReference>
<dbReference type="InterPro" id="IPR020846">
    <property type="entry name" value="MFS_dom"/>
</dbReference>
<evidence type="ECO:0000256" key="8">
    <source>
        <dbReference type="RuleBase" id="RU003346"/>
    </source>
</evidence>
<feature type="transmembrane region" description="Helical" evidence="9">
    <location>
        <begin position="352"/>
        <end position="376"/>
    </location>
</feature>
<feature type="transmembrane region" description="Helical" evidence="9">
    <location>
        <begin position="413"/>
        <end position="435"/>
    </location>
</feature>
<feature type="transmembrane region" description="Helical" evidence="9">
    <location>
        <begin position="12"/>
        <end position="31"/>
    </location>
</feature>
<keyword evidence="7 9" id="KW-0472">Membrane</keyword>
<dbReference type="PANTHER" id="PTHR48020">
    <property type="entry name" value="PROTON MYO-INOSITOL COTRANSPORTER"/>
    <property type="match status" value="1"/>
</dbReference>
<feature type="transmembrane region" description="Helical" evidence="9">
    <location>
        <begin position="142"/>
        <end position="160"/>
    </location>
</feature>
<dbReference type="PROSITE" id="PS00217">
    <property type="entry name" value="SUGAR_TRANSPORT_2"/>
    <property type="match status" value="1"/>
</dbReference>
<dbReference type="InterPro" id="IPR050814">
    <property type="entry name" value="Myo-inositol_Transporter"/>
</dbReference>
<organism evidence="11 12">
    <name type="scientific">Marinicrinis lubricantis</name>
    <dbReference type="NCBI Taxonomy" id="2086470"/>
    <lineage>
        <taxon>Bacteria</taxon>
        <taxon>Bacillati</taxon>
        <taxon>Bacillota</taxon>
        <taxon>Bacilli</taxon>
        <taxon>Bacillales</taxon>
        <taxon>Paenibacillaceae</taxon>
    </lineage>
</organism>